<dbReference type="EMBL" id="CAUYUJ010010347">
    <property type="protein sequence ID" value="CAK0829154.1"/>
    <property type="molecule type" value="Genomic_DNA"/>
</dbReference>
<accession>A0ABN9SGE8</accession>
<protein>
    <submittedName>
        <fullName evidence="1">Uncharacterized protein</fullName>
    </submittedName>
</protein>
<dbReference type="Proteomes" id="UP001189429">
    <property type="component" value="Unassembled WGS sequence"/>
</dbReference>
<gene>
    <name evidence="1" type="ORF">PCOR1329_LOCUS28183</name>
</gene>
<sequence>MSSLALEEEAEGSADDAEYEVRRLAQGEDLVIDGETAIDDMLVAQRIAEQESFLHAQTFVEDGDGADNGVPTPARPAPSSADMEKLLRLLEQTNKLTTKLGQLPSQFDGVVGEEAYVADPGPRIVLQPGAPISQELPCEVRERTDLPVDARARPRAASLVWQGALKLFKAAGQVLQKWAIQSPHFKEDLENLNNELDVDPDAAVRIQDLKEMMFEDSAKALAEHWATIGKAHEVSEGRFEALGSFGVEGVTTSLALTRASLLRVTWRGFEVLGRVFLTSRLPSRGPSASLALCCAQLHGLVHPPSVLALRTEYTCLQGLEKVARDEKLVLGGGVGCSVREASPECYLSTLSIVSTLDS</sequence>
<reference evidence="1" key="1">
    <citation type="submission" date="2023-10" db="EMBL/GenBank/DDBJ databases">
        <authorList>
            <person name="Chen Y."/>
            <person name="Shah S."/>
            <person name="Dougan E. K."/>
            <person name="Thang M."/>
            <person name="Chan C."/>
        </authorList>
    </citation>
    <scope>NUCLEOTIDE SEQUENCE [LARGE SCALE GENOMIC DNA]</scope>
</reference>
<name>A0ABN9SGE8_9DINO</name>
<evidence type="ECO:0000313" key="1">
    <source>
        <dbReference type="EMBL" id="CAK0829154.1"/>
    </source>
</evidence>
<comment type="caution">
    <text evidence="1">The sequence shown here is derived from an EMBL/GenBank/DDBJ whole genome shotgun (WGS) entry which is preliminary data.</text>
</comment>
<organism evidence="1 2">
    <name type="scientific">Prorocentrum cordatum</name>
    <dbReference type="NCBI Taxonomy" id="2364126"/>
    <lineage>
        <taxon>Eukaryota</taxon>
        <taxon>Sar</taxon>
        <taxon>Alveolata</taxon>
        <taxon>Dinophyceae</taxon>
        <taxon>Prorocentrales</taxon>
        <taxon>Prorocentraceae</taxon>
        <taxon>Prorocentrum</taxon>
    </lineage>
</organism>
<evidence type="ECO:0000313" key="2">
    <source>
        <dbReference type="Proteomes" id="UP001189429"/>
    </source>
</evidence>
<proteinExistence type="predicted"/>
<keyword evidence="2" id="KW-1185">Reference proteome</keyword>